<reference evidence="2" key="1">
    <citation type="journal article" date="2019" name="Int. J. Syst. Evol. Microbiol.">
        <title>The Global Catalogue of Microorganisms (GCM) 10K type strain sequencing project: providing services to taxonomists for standard genome sequencing and annotation.</title>
        <authorList>
            <consortium name="The Broad Institute Genomics Platform"/>
            <consortium name="The Broad Institute Genome Sequencing Center for Infectious Disease"/>
            <person name="Wu L."/>
            <person name="Ma J."/>
        </authorList>
    </citation>
    <scope>NUCLEOTIDE SEQUENCE [LARGE SCALE GENOMIC DNA]</scope>
    <source>
        <strain evidence="2">JCM 13008</strain>
    </source>
</reference>
<name>A0ABP4EAC1_9ACTN</name>
<dbReference type="EMBL" id="BAAALG010000003">
    <property type="protein sequence ID" value="GAA1095875.1"/>
    <property type="molecule type" value="Genomic_DNA"/>
</dbReference>
<keyword evidence="2" id="KW-1185">Reference proteome</keyword>
<protein>
    <submittedName>
        <fullName evidence="1">Uncharacterized protein</fullName>
    </submittedName>
</protein>
<evidence type="ECO:0000313" key="1">
    <source>
        <dbReference type="EMBL" id="GAA1095875.1"/>
    </source>
</evidence>
<comment type="caution">
    <text evidence="1">The sequence shown here is derived from an EMBL/GenBank/DDBJ whole genome shotgun (WGS) entry which is preliminary data.</text>
</comment>
<accession>A0ABP4EAC1</accession>
<gene>
    <name evidence="1" type="ORF">GCM10009668_10250</name>
</gene>
<evidence type="ECO:0000313" key="2">
    <source>
        <dbReference type="Proteomes" id="UP001501581"/>
    </source>
</evidence>
<dbReference type="Proteomes" id="UP001501581">
    <property type="component" value="Unassembled WGS sequence"/>
</dbReference>
<sequence length="74" mass="8113">MATETERGVDDDGALARQCRLQKRNDPVKHDRDVTWLLHRRQPCRPSAISTISAAVSTKEAPAENAITATASRA</sequence>
<proteinExistence type="predicted"/>
<organism evidence="1 2">
    <name type="scientific">Nocardioides dubius</name>
    <dbReference type="NCBI Taxonomy" id="317019"/>
    <lineage>
        <taxon>Bacteria</taxon>
        <taxon>Bacillati</taxon>
        <taxon>Actinomycetota</taxon>
        <taxon>Actinomycetes</taxon>
        <taxon>Propionibacteriales</taxon>
        <taxon>Nocardioidaceae</taxon>
        <taxon>Nocardioides</taxon>
    </lineage>
</organism>